<dbReference type="SUPFAM" id="SSF143437">
    <property type="entry name" value="THUMP domain-like"/>
    <property type="match status" value="1"/>
</dbReference>
<dbReference type="Gene3D" id="3.40.50.150">
    <property type="entry name" value="Vaccinia Virus protein VP39"/>
    <property type="match status" value="1"/>
</dbReference>
<dbReference type="CDD" id="cd11715">
    <property type="entry name" value="THUMP_AdoMetMT"/>
    <property type="match status" value="1"/>
</dbReference>
<evidence type="ECO:0000256" key="2">
    <source>
        <dbReference type="ARBA" id="ARBA00022679"/>
    </source>
</evidence>
<evidence type="ECO:0000256" key="3">
    <source>
        <dbReference type="PROSITE-ProRule" id="PRU00529"/>
    </source>
</evidence>
<dbReference type="Pfam" id="PF02926">
    <property type="entry name" value="THUMP"/>
    <property type="match status" value="1"/>
</dbReference>
<dbReference type="SUPFAM" id="SSF53335">
    <property type="entry name" value="S-adenosyl-L-methionine-dependent methyltransferases"/>
    <property type="match status" value="1"/>
</dbReference>
<dbReference type="Gene3D" id="3.30.2130.30">
    <property type="match status" value="1"/>
</dbReference>
<keyword evidence="1 5" id="KW-0489">Methyltransferase</keyword>
<evidence type="ECO:0000313" key="5">
    <source>
        <dbReference type="EMBL" id="HGU31600.1"/>
    </source>
</evidence>
<dbReference type="InterPro" id="IPR000241">
    <property type="entry name" value="RlmKL-like_Mtase"/>
</dbReference>
<dbReference type="InterPro" id="IPR004114">
    <property type="entry name" value="THUMP_dom"/>
</dbReference>
<name>A0A7C4MKN6_9BACT</name>
<evidence type="ECO:0000256" key="1">
    <source>
        <dbReference type="ARBA" id="ARBA00022603"/>
    </source>
</evidence>
<dbReference type="InterPro" id="IPR054170">
    <property type="entry name" value="RlmL_1st"/>
</dbReference>
<dbReference type="GO" id="GO:0008990">
    <property type="term" value="F:rRNA (guanine-N2-)-methyltransferase activity"/>
    <property type="evidence" value="ECO:0007669"/>
    <property type="project" value="TreeGrafter"/>
</dbReference>
<dbReference type="EMBL" id="DSUH01000043">
    <property type="protein sequence ID" value="HGU31600.1"/>
    <property type="molecule type" value="Genomic_DNA"/>
</dbReference>
<dbReference type="PROSITE" id="PS00092">
    <property type="entry name" value="N6_MTASE"/>
    <property type="match status" value="1"/>
</dbReference>
<dbReference type="PROSITE" id="PS51165">
    <property type="entry name" value="THUMP"/>
    <property type="match status" value="1"/>
</dbReference>
<keyword evidence="3" id="KW-0694">RNA-binding</keyword>
<dbReference type="InterPro" id="IPR029063">
    <property type="entry name" value="SAM-dependent_MTases_sf"/>
</dbReference>
<dbReference type="AlphaFoldDB" id="A0A7C4MKN6"/>
<dbReference type="SMART" id="SM00981">
    <property type="entry name" value="THUMP"/>
    <property type="match status" value="1"/>
</dbReference>
<comment type="caution">
    <text evidence="5">The sequence shown here is derived from an EMBL/GenBank/DDBJ whole genome shotgun (WGS) entry which is preliminary data.</text>
</comment>
<gene>
    <name evidence="5" type="ORF">ENS29_01945</name>
</gene>
<dbReference type="Pfam" id="PF01170">
    <property type="entry name" value="UPF0020"/>
    <property type="match status" value="1"/>
</dbReference>
<dbReference type="GO" id="GO:0070043">
    <property type="term" value="F:rRNA (guanine-N7-)-methyltransferase activity"/>
    <property type="evidence" value="ECO:0007669"/>
    <property type="project" value="TreeGrafter"/>
</dbReference>
<protein>
    <submittedName>
        <fullName evidence="5">Class I SAM-dependent RNA methyltransferase</fullName>
    </submittedName>
</protein>
<dbReference type="Pfam" id="PF22020">
    <property type="entry name" value="RlmL_1st"/>
    <property type="match status" value="1"/>
</dbReference>
<proteinExistence type="predicted"/>
<evidence type="ECO:0000259" key="4">
    <source>
        <dbReference type="PROSITE" id="PS51165"/>
    </source>
</evidence>
<dbReference type="PANTHER" id="PTHR47313:SF1">
    <property type="entry name" value="RIBOSOMAL RNA LARGE SUBUNIT METHYLTRANSFERASE K_L"/>
    <property type="match status" value="1"/>
</dbReference>
<reference evidence="5" key="1">
    <citation type="journal article" date="2020" name="mSystems">
        <title>Genome- and Community-Level Interaction Insights into Carbon Utilization and Element Cycling Functions of Hydrothermarchaeota in Hydrothermal Sediment.</title>
        <authorList>
            <person name="Zhou Z."/>
            <person name="Liu Y."/>
            <person name="Xu W."/>
            <person name="Pan J."/>
            <person name="Luo Z.H."/>
            <person name="Li M."/>
        </authorList>
    </citation>
    <scope>NUCLEOTIDE SEQUENCE [LARGE SCALE GENOMIC DNA]</scope>
    <source>
        <strain evidence="5">SpSt-477</strain>
    </source>
</reference>
<feature type="domain" description="THUMP" evidence="4">
    <location>
        <begin position="49"/>
        <end position="160"/>
    </location>
</feature>
<keyword evidence="2 5" id="KW-0808">Transferase</keyword>
<accession>A0A7C4MKN6</accession>
<dbReference type="GO" id="GO:0003723">
    <property type="term" value="F:RNA binding"/>
    <property type="evidence" value="ECO:0007669"/>
    <property type="project" value="UniProtKB-UniRule"/>
</dbReference>
<organism evidence="5">
    <name type="scientific">Desulfatirhabdium butyrativorans</name>
    <dbReference type="NCBI Taxonomy" id="340467"/>
    <lineage>
        <taxon>Bacteria</taxon>
        <taxon>Pseudomonadati</taxon>
        <taxon>Thermodesulfobacteriota</taxon>
        <taxon>Desulfobacteria</taxon>
        <taxon>Desulfobacterales</taxon>
        <taxon>Desulfatirhabdiaceae</taxon>
        <taxon>Desulfatirhabdium</taxon>
    </lineage>
</organism>
<sequence length="379" mass="43088">MYLYQQDRMFFAQIATELVELGVAELKALGAENIRSDHRGIRFRAEDEVLYRIVYCTRLITRVLAPLVRFRCTDTNTLYNIASKIEWRDFFSTDHTFAVFANVHQSRIDHSRFAALRLKDAIADAFRKQFQKRPDVDPDHPDVWINLHIEKDVATISVDLAGESLHKRGYRIQKVSAPLQETLAAGILGFTEWDGQVPLIDPMCGSGTILAEALMRYCRIPSGFFRKRFGFEFLPDFSKRIWQRVRQNADEGIRELPQGLILGSDIARQAVAATRANVNRIPGGASVEVVCRDIADLPELQPSILVMNPPYGIRMGQDRDLAALYKQIGDILKQRCKGSTAYILAGDRKLLRYVGLRPAWKKIIETGGLDGRLAKYELF</sequence>
<dbReference type="InterPro" id="IPR002052">
    <property type="entry name" value="DNA_methylase_N6_adenine_CS"/>
</dbReference>
<dbReference type="PANTHER" id="PTHR47313">
    <property type="entry name" value="RIBOSOMAL RNA LARGE SUBUNIT METHYLTRANSFERASE K/L"/>
    <property type="match status" value="1"/>
</dbReference>